<dbReference type="EMBL" id="CADCUZ010000007">
    <property type="protein sequence ID" value="CAA9390821.1"/>
    <property type="molecule type" value="Genomic_DNA"/>
</dbReference>
<dbReference type="AlphaFoldDB" id="A0A6J4NLH9"/>
<evidence type="ECO:0000256" key="1">
    <source>
        <dbReference type="SAM" id="MobiDB-lite"/>
    </source>
</evidence>
<dbReference type="GO" id="GO:0003824">
    <property type="term" value="F:catalytic activity"/>
    <property type="evidence" value="ECO:0007669"/>
    <property type="project" value="UniProtKB-ARBA"/>
</dbReference>
<protein>
    <recommendedName>
        <fullName evidence="2">AB hydrolase-1 domain-containing protein</fullName>
    </recommendedName>
</protein>
<organism evidence="3">
    <name type="scientific">uncultured Rubrobacteraceae bacterium</name>
    <dbReference type="NCBI Taxonomy" id="349277"/>
    <lineage>
        <taxon>Bacteria</taxon>
        <taxon>Bacillati</taxon>
        <taxon>Actinomycetota</taxon>
        <taxon>Rubrobacteria</taxon>
        <taxon>Rubrobacterales</taxon>
        <taxon>Rubrobacteraceae</taxon>
        <taxon>environmental samples</taxon>
    </lineage>
</organism>
<dbReference type="Gene3D" id="3.40.50.1820">
    <property type="entry name" value="alpha/beta hydrolase"/>
    <property type="match status" value="1"/>
</dbReference>
<evidence type="ECO:0000313" key="3">
    <source>
        <dbReference type="EMBL" id="CAA9390821.1"/>
    </source>
</evidence>
<dbReference type="InterPro" id="IPR029058">
    <property type="entry name" value="AB_hydrolase_fold"/>
</dbReference>
<feature type="compositionally biased region" description="Low complexity" evidence="1">
    <location>
        <begin position="122"/>
        <end position="139"/>
    </location>
</feature>
<dbReference type="Pfam" id="PF12697">
    <property type="entry name" value="Abhydrolase_6"/>
    <property type="match status" value="1"/>
</dbReference>
<reference evidence="3" key="1">
    <citation type="submission" date="2020-02" db="EMBL/GenBank/DDBJ databases">
        <authorList>
            <person name="Meier V. D."/>
        </authorList>
    </citation>
    <scope>NUCLEOTIDE SEQUENCE</scope>
    <source>
        <strain evidence="3">AVDCRST_MAG55</strain>
    </source>
</reference>
<dbReference type="InterPro" id="IPR000073">
    <property type="entry name" value="AB_hydrolase_1"/>
</dbReference>
<gene>
    <name evidence="3" type="ORF">AVDCRST_MAG55-87</name>
</gene>
<evidence type="ECO:0000259" key="2">
    <source>
        <dbReference type="Pfam" id="PF12697"/>
    </source>
</evidence>
<proteinExistence type="predicted"/>
<accession>A0A6J4NLH9</accession>
<feature type="region of interest" description="Disordered" evidence="1">
    <location>
        <begin position="95"/>
        <end position="164"/>
    </location>
</feature>
<dbReference type="SUPFAM" id="SSF53474">
    <property type="entry name" value="alpha/beta-Hydrolases"/>
    <property type="match status" value="1"/>
</dbReference>
<name>A0A6J4NLH9_9ACTN</name>
<feature type="compositionally biased region" description="Basic residues" evidence="1">
    <location>
        <begin position="155"/>
        <end position="164"/>
    </location>
</feature>
<feature type="domain" description="AB hydrolase-1" evidence="2">
    <location>
        <begin position="5"/>
        <end position="116"/>
    </location>
</feature>
<sequence>MTTHVLIPGAGGEAWYWHLLEAELRERGREALPVDLPADDDSTGFSEYADAVVGAIGGRTGLVDVAQSLGGFTAPLVCERVPVDLLVMLNAMVPSPGEPPEDWWSNTGFAKARAERADRGAGTSPQTRTRGRPSSTTSRPRSRQRLARGESRINPGRRSRGRGP</sequence>